<organism evidence="3 4">
    <name type="scientific">Ilex paraguariensis</name>
    <name type="common">yerba mate</name>
    <dbReference type="NCBI Taxonomy" id="185542"/>
    <lineage>
        <taxon>Eukaryota</taxon>
        <taxon>Viridiplantae</taxon>
        <taxon>Streptophyta</taxon>
        <taxon>Embryophyta</taxon>
        <taxon>Tracheophyta</taxon>
        <taxon>Spermatophyta</taxon>
        <taxon>Magnoliopsida</taxon>
        <taxon>eudicotyledons</taxon>
        <taxon>Gunneridae</taxon>
        <taxon>Pentapetalae</taxon>
        <taxon>asterids</taxon>
        <taxon>campanulids</taxon>
        <taxon>Aquifoliales</taxon>
        <taxon>Aquifoliaceae</taxon>
        <taxon>Ilex</taxon>
    </lineage>
</organism>
<proteinExistence type="inferred from homology"/>
<dbReference type="Proteomes" id="UP001642360">
    <property type="component" value="Unassembled WGS sequence"/>
</dbReference>
<dbReference type="PANTHER" id="PTHR31807:SF6">
    <property type="entry name" value="PROTEIN ENDOSPERM DEFECTIVE 1-RELATED"/>
    <property type="match status" value="1"/>
</dbReference>
<feature type="compositionally biased region" description="Polar residues" evidence="2">
    <location>
        <begin position="83"/>
        <end position="93"/>
    </location>
</feature>
<comment type="caution">
    <text evidence="3">The sequence shown here is derived from an EMBL/GenBank/DDBJ whole genome shotgun (WGS) entry which is preliminary data.</text>
</comment>
<gene>
    <name evidence="3" type="ORF">ILEXP_LOCUS52337</name>
</gene>
<evidence type="ECO:0000313" key="4">
    <source>
        <dbReference type="Proteomes" id="UP001642360"/>
    </source>
</evidence>
<feature type="region of interest" description="Disordered" evidence="2">
    <location>
        <begin position="171"/>
        <end position="193"/>
    </location>
</feature>
<dbReference type="PANTHER" id="PTHR31807">
    <property type="entry name" value="AUGMIN FAMILY MEMBER"/>
    <property type="match status" value="1"/>
</dbReference>
<comment type="similarity">
    <text evidence="1">Belongs to the QWRF family.</text>
</comment>
<protein>
    <recommendedName>
        <fullName evidence="5">Protein ENDOSPERM DEFECTIVE 1</fullName>
    </recommendedName>
</protein>
<accession>A0ABC8UMT7</accession>
<evidence type="ECO:0000313" key="3">
    <source>
        <dbReference type="EMBL" id="CAK9182197.1"/>
    </source>
</evidence>
<sequence length="632" mass="69141">MNDSIAGVVGASTLEPQQEAADTIALAVLPPTHRRPRVREVSSRFMSPVVSSSFSSGDLHLLSSKSPLTKHPVSTPIPAEFQAKQQQQRSKSVLSRRLEQEPLSRADQNISETIRSLDTPLGSQTHSKAVVSVQRKQRAAVNLFKENGGDRVGEQNPHQQKKGVAQLKGFLGGKSSGRNETVAPSRPDTPTLNATDRIIPSRYRLTSQNFQRPTNISGAVTAATKLLRANEMSLSTEPSNLDIGVSGNSCPQATFVPGNHCTVGLNDDDDQVVAQHLARIVTFKDSGSCTGTSQLNSCSNSPVPIQKIKACSLSDLRSSLPEVDMLPTVSTRLLEERSCSTAHISECESSKFSASSCFRSLTLPLSSSEHSSLLHSLKSSEKTASALSRASTNSSKMRNFCLPPHPTCIKGGADTRKGRTVLNHPEEVHSLKLLHNHYLQWRYANAKAEASMHAQRRETERELYSLATKILDLHSAVTRRRIEIGLLQRVKTLSAILEAHIPYLDQWSAFEEEYSTSLSGASSALLNFSLQLPVSGNVRADMEQLGKAMNSATKVLEMIGFLVQSFMPKVEEMDTSISELARVTNRERAFIEECGDLVFGTFTSQVEECSLRGHLIQSHSSNHAKQNQPQEE</sequence>
<dbReference type="EMBL" id="CAUOFW020008279">
    <property type="protein sequence ID" value="CAK9182197.1"/>
    <property type="molecule type" value="Genomic_DNA"/>
</dbReference>
<dbReference type="InterPro" id="IPR007573">
    <property type="entry name" value="QWRF"/>
</dbReference>
<evidence type="ECO:0000256" key="1">
    <source>
        <dbReference type="ARBA" id="ARBA00010016"/>
    </source>
</evidence>
<name>A0ABC8UMT7_9AQUA</name>
<dbReference type="Pfam" id="PF04484">
    <property type="entry name" value="QWRF"/>
    <property type="match status" value="1"/>
</dbReference>
<evidence type="ECO:0008006" key="5">
    <source>
        <dbReference type="Google" id="ProtNLM"/>
    </source>
</evidence>
<reference evidence="3 4" key="1">
    <citation type="submission" date="2024-02" db="EMBL/GenBank/DDBJ databases">
        <authorList>
            <person name="Vignale AGUSTIN F."/>
            <person name="Sosa J E."/>
            <person name="Modenutti C."/>
        </authorList>
    </citation>
    <scope>NUCLEOTIDE SEQUENCE [LARGE SCALE GENOMIC DNA]</scope>
</reference>
<dbReference type="AlphaFoldDB" id="A0ABC8UMT7"/>
<evidence type="ECO:0000256" key="2">
    <source>
        <dbReference type="SAM" id="MobiDB-lite"/>
    </source>
</evidence>
<keyword evidence="4" id="KW-1185">Reference proteome</keyword>
<feature type="region of interest" description="Disordered" evidence="2">
    <location>
        <begin position="82"/>
        <end position="110"/>
    </location>
</feature>